<protein>
    <recommendedName>
        <fullName evidence="1">Macro domain-containing protein</fullName>
    </recommendedName>
</protein>
<accession>A0A0F9HA93</accession>
<dbReference type="AlphaFoldDB" id="A0A0F9HA93"/>
<dbReference type="InterPro" id="IPR002589">
    <property type="entry name" value="Macro_dom"/>
</dbReference>
<feature type="non-terminal residue" evidence="2">
    <location>
        <position position="159"/>
    </location>
</feature>
<sequence length="159" mass="17632">MREVTGSLFELPCDALCVTTNGFVNSAGANTMGKGCAGEAKYRYPGVQLVVGERVQQYGNHVFLLTDQIEMGEWVLHTPEGWTNHILPKALISFPTKEHWRNPSILKLIEQSAEELLGLTQAFQFESILIPRPGCGAGQLSWNEVRPMLDGILDDRFTA</sequence>
<dbReference type="Gene3D" id="3.40.220.10">
    <property type="entry name" value="Leucine Aminopeptidase, subunit E, domain 1"/>
    <property type="match status" value="1"/>
</dbReference>
<dbReference type="InterPro" id="IPR050892">
    <property type="entry name" value="ADP-ribose_metab_enzymes"/>
</dbReference>
<evidence type="ECO:0000313" key="2">
    <source>
        <dbReference type="EMBL" id="KKL72047.1"/>
    </source>
</evidence>
<dbReference type="EMBL" id="LAZR01025393">
    <property type="protein sequence ID" value="KKL72047.1"/>
    <property type="molecule type" value="Genomic_DNA"/>
</dbReference>
<organism evidence="2">
    <name type="scientific">marine sediment metagenome</name>
    <dbReference type="NCBI Taxonomy" id="412755"/>
    <lineage>
        <taxon>unclassified sequences</taxon>
        <taxon>metagenomes</taxon>
        <taxon>ecological metagenomes</taxon>
    </lineage>
</organism>
<dbReference type="PANTHER" id="PTHR12521:SF0">
    <property type="entry name" value="ADP-RIBOSE GLYCOHYDROLASE OARD1"/>
    <property type="match status" value="1"/>
</dbReference>
<dbReference type="GO" id="GO:0140291">
    <property type="term" value="P:peptidyl-glutamate ADP-deribosylation"/>
    <property type="evidence" value="ECO:0007669"/>
    <property type="project" value="TreeGrafter"/>
</dbReference>
<evidence type="ECO:0000259" key="1">
    <source>
        <dbReference type="Pfam" id="PF01661"/>
    </source>
</evidence>
<gene>
    <name evidence="2" type="ORF">LCGC14_2088770</name>
</gene>
<comment type="caution">
    <text evidence="2">The sequence shown here is derived from an EMBL/GenBank/DDBJ whole genome shotgun (WGS) entry which is preliminary data.</text>
</comment>
<dbReference type="Pfam" id="PF01661">
    <property type="entry name" value="Macro"/>
    <property type="match status" value="1"/>
</dbReference>
<proteinExistence type="predicted"/>
<name>A0A0F9HA93_9ZZZZ</name>
<dbReference type="SUPFAM" id="SSF52949">
    <property type="entry name" value="Macro domain-like"/>
    <property type="match status" value="1"/>
</dbReference>
<dbReference type="PANTHER" id="PTHR12521">
    <property type="entry name" value="PROTEIN C6ORF130"/>
    <property type="match status" value="1"/>
</dbReference>
<dbReference type="InterPro" id="IPR043472">
    <property type="entry name" value="Macro_dom-like"/>
</dbReference>
<reference evidence="2" key="1">
    <citation type="journal article" date="2015" name="Nature">
        <title>Complex archaea that bridge the gap between prokaryotes and eukaryotes.</title>
        <authorList>
            <person name="Spang A."/>
            <person name="Saw J.H."/>
            <person name="Jorgensen S.L."/>
            <person name="Zaremba-Niedzwiedzka K."/>
            <person name="Martijn J."/>
            <person name="Lind A.E."/>
            <person name="van Eijk R."/>
            <person name="Schleper C."/>
            <person name="Guy L."/>
            <person name="Ettema T.J."/>
        </authorList>
    </citation>
    <scope>NUCLEOTIDE SEQUENCE</scope>
</reference>
<feature type="domain" description="Macro" evidence="1">
    <location>
        <begin position="65"/>
        <end position="147"/>
    </location>
</feature>